<dbReference type="Proteomes" id="UP000499080">
    <property type="component" value="Unassembled WGS sequence"/>
</dbReference>
<comment type="caution">
    <text evidence="2">The sequence shown here is derived from an EMBL/GenBank/DDBJ whole genome shotgun (WGS) entry which is preliminary data.</text>
</comment>
<dbReference type="EMBL" id="BGPR01000441">
    <property type="protein sequence ID" value="GBM20418.1"/>
    <property type="molecule type" value="Genomic_DNA"/>
</dbReference>
<dbReference type="OrthoDB" id="26278at2759"/>
<accession>A0A4Y2DX73</accession>
<keyword evidence="3" id="KW-1185">Reference proteome</keyword>
<dbReference type="InterPro" id="IPR051731">
    <property type="entry name" value="DENND11/AVL9_GEFs"/>
</dbReference>
<name>A0A4Y2DX73_ARAVE</name>
<dbReference type="PANTHER" id="PTHR31017">
    <property type="entry name" value="LATE SECRETORY PATHWAY PROTEIN AVL9-RELATED"/>
    <property type="match status" value="1"/>
</dbReference>
<dbReference type="Pfam" id="PF09794">
    <property type="entry name" value="Avl9"/>
    <property type="match status" value="1"/>
</dbReference>
<evidence type="ECO:0000259" key="1">
    <source>
        <dbReference type="Pfam" id="PF09794"/>
    </source>
</evidence>
<reference evidence="2 3" key="1">
    <citation type="journal article" date="2019" name="Sci. Rep.">
        <title>Orb-weaving spider Araneus ventricosus genome elucidates the spidroin gene catalogue.</title>
        <authorList>
            <person name="Kono N."/>
            <person name="Nakamura H."/>
            <person name="Ohtoshi R."/>
            <person name="Moran D.A.P."/>
            <person name="Shinohara A."/>
            <person name="Yoshida Y."/>
            <person name="Fujiwara M."/>
            <person name="Mori M."/>
            <person name="Tomita M."/>
            <person name="Arakawa K."/>
        </authorList>
    </citation>
    <scope>NUCLEOTIDE SEQUENCE [LARGE SCALE GENOMIC DNA]</scope>
</reference>
<dbReference type="InterPro" id="IPR018307">
    <property type="entry name" value="ABL9/DENND6_dom"/>
</dbReference>
<dbReference type="PANTHER" id="PTHR31017:SF1">
    <property type="entry name" value="LATE SECRETORY PATHWAY PROTEIN AVL9 HOMOLOG"/>
    <property type="match status" value="1"/>
</dbReference>
<organism evidence="2 3">
    <name type="scientific">Araneus ventricosus</name>
    <name type="common">Orbweaver spider</name>
    <name type="synonym">Epeira ventricosa</name>
    <dbReference type="NCBI Taxonomy" id="182803"/>
    <lineage>
        <taxon>Eukaryota</taxon>
        <taxon>Metazoa</taxon>
        <taxon>Ecdysozoa</taxon>
        <taxon>Arthropoda</taxon>
        <taxon>Chelicerata</taxon>
        <taxon>Arachnida</taxon>
        <taxon>Araneae</taxon>
        <taxon>Araneomorphae</taxon>
        <taxon>Entelegynae</taxon>
        <taxon>Araneoidea</taxon>
        <taxon>Araneidae</taxon>
        <taxon>Araneus</taxon>
    </lineage>
</organism>
<dbReference type="GO" id="GO:0005737">
    <property type="term" value="C:cytoplasm"/>
    <property type="evidence" value="ECO:0007669"/>
    <property type="project" value="TreeGrafter"/>
</dbReference>
<evidence type="ECO:0000313" key="3">
    <source>
        <dbReference type="Proteomes" id="UP000499080"/>
    </source>
</evidence>
<protein>
    <submittedName>
        <fullName evidence="2">Late secretory pathway protein AVL9</fullName>
    </submittedName>
</protein>
<gene>
    <name evidence="2" type="primary">Avl9_1</name>
    <name evidence="2" type="ORF">AVEN_222118_1</name>
</gene>
<feature type="domain" description="AVL9/DENND6" evidence="1">
    <location>
        <begin position="27"/>
        <end position="100"/>
    </location>
</feature>
<proteinExistence type="predicted"/>
<evidence type="ECO:0000313" key="2">
    <source>
        <dbReference type="EMBL" id="GBM20418.1"/>
    </source>
</evidence>
<dbReference type="AlphaFoldDB" id="A0A4Y2DX73"/>
<sequence>MKFINSFKFTTRVMNPVADVAQKFGEELLAWVDDGKIEIIDPDLKKQLNLTTEDLRFADHIVRHVMEDRQDVFLDGTGWEGGDEWLRSQFKIYLLSLMRTSEIEGNGKELEPFNPSFVNAWKQTHNYKMWSCSMHSGILEVNPGHPFQGQLSMADMKLKFSHTMQSSERGRRLNTAVVNTGKAVVQTGKAVGGYTPYSLRSSTPKNHVVILLGSLRDPSSLRSLAVQLRLSASKRKL</sequence>